<keyword evidence="5" id="KW-0812">Transmembrane</keyword>
<keyword evidence="5" id="KW-1133">Transmembrane helix</keyword>
<organism evidence="8 9">
    <name type="scientific">Fructilactobacillus florum 8D</name>
    <dbReference type="NCBI Taxonomy" id="1221538"/>
    <lineage>
        <taxon>Bacteria</taxon>
        <taxon>Bacillati</taxon>
        <taxon>Bacillota</taxon>
        <taxon>Bacilli</taxon>
        <taxon>Lactobacillales</taxon>
        <taxon>Lactobacillaceae</taxon>
        <taxon>Fructilactobacillus</taxon>
    </lineage>
</organism>
<dbReference type="PANTHER" id="PTHR42800">
    <property type="entry name" value="EXOINULINASE INUD (AFU_ORTHOLOGUE AFUA_5G00480)"/>
    <property type="match status" value="1"/>
</dbReference>
<keyword evidence="3" id="KW-0326">Glycosidase</keyword>
<dbReference type="GO" id="GO:0005737">
    <property type="term" value="C:cytoplasm"/>
    <property type="evidence" value="ECO:0007669"/>
    <property type="project" value="TreeGrafter"/>
</dbReference>
<keyword evidence="5" id="KW-0472">Membrane</keyword>
<dbReference type="SUPFAM" id="SSF75005">
    <property type="entry name" value="Arabinanase/levansucrase/invertase"/>
    <property type="match status" value="1"/>
</dbReference>
<dbReference type="OrthoDB" id="9759709at2"/>
<feature type="region of interest" description="Disordered" evidence="4">
    <location>
        <begin position="32"/>
        <end position="119"/>
    </location>
</feature>
<dbReference type="GO" id="GO:0005987">
    <property type="term" value="P:sucrose catabolic process"/>
    <property type="evidence" value="ECO:0007669"/>
    <property type="project" value="TreeGrafter"/>
</dbReference>
<sequence>MQNRTSNQSLQWLKASSAILLVGAVLAVEKTAAADDKSEQQPLSSEATAPLAAQPQSEDPQAQAQLALPEAEPATSVAASEPVDTTKSAVGDEQATKDAPTTTSAATPSANSATFAAPTTAEPVEVQTPASTGNYAQQYHYASPDYSGNDTQSIFRDAQGNYHFYYLHNDGPKFNGPEGNSWYHVISPDLVHYYQAGRALTANNGIWQSMWTGSVIGNSMNFYHDLPADALVAYFTSTNAEGMQAQYAAVSTDGGFNFHPLVDHALVGMPNGGPVTNERDARDPHVFYNEATRRMVCYLAEGTNRISQYDSADGLNWNYLGTLIINQPDSSNHEQQWVDYGTIECPNLIQLKDQVTKELKFGLLFGGNGYRYGESTGTYLVLGKLDEQGRFVPDHYADLSGTGQPVYALTSASQVQRVDDGSDFYGSSVLSNLKGAGLGFNGTDASAAIGIGWNGNWDYSGQAVKNGIVGADAPAQFSASAFHRYTLENGRIHTHLIEPNLFSDQHPVKQVVTSTKPLQLGLSGTAQRYELTFDNQHQHLTGTSTVQISQTDGQFEIEFDWDAGTYTVRRTTDVWLNGANENYQQPRTASLGLGSNPAQVTVVIYTDTQSIELEFPASGRVYSATRYSQDQQQTVTIKGTTELQISAQQATAKVPVTSLPVQLRSESVRSPKSLTPVTLLEQEQQKPTVSKELGATTRLLNNWDRSDEILNARPAGSPGANPDSLEQRGKPTGSTTPTGPTMVAEKAPRLPATGTAITGSKRLAGALIILLVLGMLRWPWLTLKKLIQRLN</sequence>
<dbReference type="InterPro" id="IPR013148">
    <property type="entry name" value="Glyco_hydro_32_N"/>
</dbReference>
<dbReference type="InterPro" id="IPR023296">
    <property type="entry name" value="Glyco_hydro_beta-prop_sf"/>
</dbReference>
<keyword evidence="9" id="KW-1185">Reference proteome</keyword>
<dbReference type="CDD" id="cd18622">
    <property type="entry name" value="GH32_Inu-like"/>
    <property type="match status" value="1"/>
</dbReference>
<dbReference type="Pfam" id="PF00251">
    <property type="entry name" value="Glyco_hydro_32N"/>
    <property type="match status" value="1"/>
</dbReference>
<feature type="compositionally biased region" description="Low complexity" evidence="4">
    <location>
        <begin position="97"/>
        <end position="119"/>
    </location>
</feature>
<dbReference type="Gene3D" id="2.115.10.20">
    <property type="entry name" value="Glycosyl hydrolase domain, family 43"/>
    <property type="match status" value="1"/>
</dbReference>
<dbReference type="EMBL" id="ALXG01000030">
    <property type="protein sequence ID" value="ETO40379.1"/>
    <property type="molecule type" value="Genomic_DNA"/>
</dbReference>
<dbReference type="Proteomes" id="UP000019474">
    <property type="component" value="Unassembled WGS sequence"/>
</dbReference>
<keyword evidence="2 8" id="KW-0378">Hydrolase</keyword>
<gene>
    <name evidence="8" type="ORF">B808_730</name>
</gene>
<feature type="chain" id="PRO_5038747704" evidence="6">
    <location>
        <begin position="28"/>
        <end position="791"/>
    </location>
</feature>
<dbReference type="GO" id="GO:0004575">
    <property type="term" value="F:sucrose alpha-glucosidase activity"/>
    <property type="evidence" value="ECO:0007669"/>
    <property type="project" value="TreeGrafter"/>
</dbReference>
<evidence type="ECO:0000256" key="4">
    <source>
        <dbReference type="SAM" id="MobiDB-lite"/>
    </source>
</evidence>
<evidence type="ECO:0000256" key="2">
    <source>
        <dbReference type="ARBA" id="ARBA00022801"/>
    </source>
</evidence>
<evidence type="ECO:0000313" key="9">
    <source>
        <dbReference type="Proteomes" id="UP000019474"/>
    </source>
</evidence>
<protein>
    <submittedName>
        <fullName evidence="8">Sucrose-6-phosphate hydrolase</fullName>
    </submittedName>
</protein>
<feature type="compositionally biased region" description="Low complexity" evidence="4">
    <location>
        <begin position="60"/>
        <end position="74"/>
    </location>
</feature>
<proteinExistence type="inferred from homology"/>
<dbReference type="PANTHER" id="PTHR42800:SF1">
    <property type="entry name" value="EXOINULINASE INUD (AFU_ORTHOLOGUE AFUA_5G00480)"/>
    <property type="match status" value="1"/>
</dbReference>
<evidence type="ECO:0000256" key="5">
    <source>
        <dbReference type="SAM" id="Phobius"/>
    </source>
</evidence>
<dbReference type="SMART" id="SM00640">
    <property type="entry name" value="Glyco_32"/>
    <property type="match status" value="1"/>
</dbReference>
<evidence type="ECO:0000313" key="8">
    <source>
        <dbReference type="EMBL" id="ETO40379.1"/>
    </source>
</evidence>
<reference evidence="8 9" key="1">
    <citation type="submission" date="2012-08" db="EMBL/GenBank/DDBJ databases">
        <title>Genome sequencing of Lactobacillus florum 8D.</title>
        <authorList>
            <person name="Kim E.B."/>
            <person name="Marco M.L."/>
        </authorList>
    </citation>
    <scope>NUCLEOTIDE SEQUENCE [LARGE SCALE GENOMIC DNA]</scope>
    <source>
        <strain evidence="8 9">8D</strain>
    </source>
</reference>
<dbReference type="PATRIC" id="fig|1221538.3.peg.737"/>
<accession>W9EL45</accession>
<name>W9EL45_9LACO</name>
<evidence type="ECO:0000256" key="6">
    <source>
        <dbReference type="SAM" id="SignalP"/>
    </source>
</evidence>
<comment type="caution">
    <text evidence="8">The sequence shown here is derived from an EMBL/GenBank/DDBJ whole genome shotgun (WGS) entry which is preliminary data.</text>
</comment>
<evidence type="ECO:0000256" key="1">
    <source>
        <dbReference type="ARBA" id="ARBA00009902"/>
    </source>
</evidence>
<feature type="region of interest" description="Disordered" evidence="4">
    <location>
        <begin position="709"/>
        <end position="744"/>
    </location>
</feature>
<evidence type="ECO:0000256" key="3">
    <source>
        <dbReference type="ARBA" id="ARBA00023295"/>
    </source>
</evidence>
<dbReference type="RefSeq" id="WP_035421983.1">
    <property type="nucleotide sequence ID" value="NZ_ALXG01000030.1"/>
</dbReference>
<comment type="similarity">
    <text evidence="1">Belongs to the glycosyl hydrolase 32 family.</text>
</comment>
<feature type="signal peptide" evidence="6">
    <location>
        <begin position="1"/>
        <end position="27"/>
    </location>
</feature>
<dbReference type="InterPro" id="IPR001362">
    <property type="entry name" value="Glyco_hydro_32"/>
</dbReference>
<feature type="compositionally biased region" description="Low complexity" evidence="4">
    <location>
        <begin position="730"/>
        <end position="741"/>
    </location>
</feature>
<dbReference type="AlphaFoldDB" id="W9EL45"/>
<feature type="domain" description="Glycosyl hydrolase family 32 N-terminal" evidence="7">
    <location>
        <begin position="140"/>
        <end position="467"/>
    </location>
</feature>
<keyword evidence="6" id="KW-0732">Signal</keyword>
<evidence type="ECO:0000259" key="7">
    <source>
        <dbReference type="Pfam" id="PF00251"/>
    </source>
</evidence>
<feature type="transmembrane region" description="Helical" evidence="5">
    <location>
        <begin position="763"/>
        <end position="781"/>
    </location>
</feature>